<dbReference type="OrthoDB" id="1908613at2759"/>
<dbReference type="FunFam" id="1.10.10.60:FF:000002">
    <property type="entry name" value="Myb family transcription factor"/>
    <property type="match status" value="1"/>
</dbReference>
<evidence type="ECO:0000256" key="6">
    <source>
        <dbReference type="SAM" id="MobiDB-lite"/>
    </source>
</evidence>
<feature type="domain" description="HTH myb-type" evidence="7">
    <location>
        <begin position="212"/>
        <end position="272"/>
    </location>
</feature>
<dbReference type="Pfam" id="PF00249">
    <property type="entry name" value="Myb_DNA-binding"/>
    <property type="match status" value="1"/>
</dbReference>
<protein>
    <submittedName>
        <fullName evidence="8">Homeodomain-like protein</fullName>
    </submittedName>
</protein>
<feature type="region of interest" description="Disordered" evidence="6">
    <location>
        <begin position="342"/>
        <end position="361"/>
    </location>
</feature>
<name>A0A2U1P1M3_ARTAN</name>
<dbReference type="SUPFAM" id="SSF46689">
    <property type="entry name" value="Homeodomain-like"/>
    <property type="match status" value="1"/>
</dbReference>
<evidence type="ECO:0000256" key="5">
    <source>
        <dbReference type="ARBA" id="ARBA00023242"/>
    </source>
</evidence>
<evidence type="ECO:0000259" key="7">
    <source>
        <dbReference type="PROSITE" id="PS51294"/>
    </source>
</evidence>
<sequence>MVIYKNPIEFKENVKKYKEYIGALEEERRKIQVFQRELPLCLDLVSQAIERCREEMSETRFNRCCDQQSCRDHQGPVLEEFIPIKPTSTRNEDDNEKKQISKKSNIICSKDNSCSFSMKSDWLTSAQLSIQESNPPIEEDFLSKNLLVKEKSRNGCEAFHHIRKKKSSVAPLPSLNCADMVKTASVSSSLDTDGGGSDGGSGGCNGEDKGQSNKKERRCWSSELHRRFLHALQQLGGAYVATPKQIKELMKVEGLTNDEIKSHLQKYRLHSRRLNPTIQNTPQLVVVGRIWMPPFEYTTKAPSSPLMDNANNTKGVYAPMASLPQSITAPLYKTTACKQQPHLVENTSHRKSNSPSSLSSI</sequence>
<dbReference type="EMBL" id="PKPP01001838">
    <property type="protein sequence ID" value="PWA79580.1"/>
    <property type="molecule type" value="Genomic_DNA"/>
</dbReference>
<organism evidence="8 9">
    <name type="scientific">Artemisia annua</name>
    <name type="common">Sweet wormwood</name>
    <dbReference type="NCBI Taxonomy" id="35608"/>
    <lineage>
        <taxon>Eukaryota</taxon>
        <taxon>Viridiplantae</taxon>
        <taxon>Streptophyta</taxon>
        <taxon>Embryophyta</taxon>
        <taxon>Tracheophyta</taxon>
        <taxon>Spermatophyta</taxon>
        <taxon>Magnoliopsida</taxon>
        <taxon>eudicotyledons</taxon>
        <taxon>Gunneridae</taxon>
        <taxon>Pentapetalae</taxon>
        <taxon>asterids</taxon>
        <taxon>campanulids</taxon>
        <taxon>Asterales</taxon>
        <taxon>Asteraceae</taxon>
        <taxon>Asteroideae</taxon>
        <taxon>Anthemideae</taxon>
        <taxon>Artemisiinae</taxon>
        <taxon>Artemisia</taxon>
    </lineage>
</organism>
<dbReference type="InterPro" id="IPR006447">
    <property type="entry name" value="Myb_dom_plants"/>
</dbReference>
<dbReference type="Gene3D" id="1.10.10.60">
    <property type="entry name" value="Homeodomain-like"/>
    <property type="match status" value="1"/>
</dbReference>
<comment type="subcellular location">
    <subcellularLocation>
        <location evidence="1">Nucleus</location>
    </subcellularLocation>
</comment>
<evidence type="ECO:0000313" key="8">
    <source>
        <dbReference type="EMBL" id="PWA79580.1"/>
    </source>
</evidence>
<keyword evidence="5" id="KW-0539">Nucleus</keyword>
<dbReference type="InterPro" id="IPR017930">
    <property type="entry name" value="Myb_dom"/>
</dbReference>
<keyword evidence="8" id="KW-0371">Homeobox</keyword>
<dbReference type="InterPro" id="IPR009057">
    <property type="entry name" value="Homeodomain-like_sf"/>
</dbReference>
<dbReference type="InterPro" id="IPR058673">
    <property type="entry name" value="HHO5-like_N"/>
</dbReference>
<dbReference type="PANTHER" id="PTHR31003:SF38">
    <property type="entry name" value="TRANSCRIPTION FACTOR MYB-RELATED FAMILY"/>
    <property type="match status" value="1"/>
</dbReference>
<dbReference type="InterPro" id="IPR001005">
    <property type="entry name" value="SANT/Myb"/>
</dbReference>
<dbReference type="PROSITE" id="PS51294">
    <property type="entry name" value="HTH_MYB"/>
    <property type="match status" value="1"/>
</dbReference>
<keyword evidence="9" id="KW-1185">Reference proteome</keyword>
<comment type="caution">
    <text evidence="8">The sequence shown here is derived from an EMBL/GenBank/DDBJ whole genome shotgun (WGS) entry which is preliminary data.</text>
</comment>
<gene>
    <name evidence="8" type="ORF">CTI12_AA204110</name>
</gene>
<evidence type="ECO:0000256" key="2">
    <source>
        <dbReference type="ARBA" id="ARBA00023015"/>
    </source>
</evidence>
<feature type="compositionally biased region" description="Basic and acidic residues" evidence="6">
    <location>
        <begin position="206"/>
        <end position="217"/>
    </location>
</feature>
<evidence type="ECO:0000313" key="9">
    <source>
        <dbReference type="Proteomes" id="UP000245207"/>
    </source>
</evidence>
<keyword evidence="2" id="KW-0805">Transcription regulation</keyword>
<proteinExistence type="predicted"/>
<dbReference type="Pfam" id="PF26575">
    <property type="entry name" value="HHO5_N"/>
    <property type="match status" value="1"/>
</dbReference>
<dbReference type="PANTHER" id="PTHR31003">
    <property type="entry name" value="MYB FAMILY TRANSCRIPTION FACTOR"/>
    <property type="match status" value="1"/>
</dbReference>
<evidence type="ECO:0000256" key="1">
    <source>
        <dbReference type="ARBA" id="ARBA00004123"/>
    </source>
</evidence>
<evidence type="ECO:0000256" key="4">
    <source>
        <dbReference type="ARBA" id="ARBA00023163"/>
    </source>
</evidence>
<feature type="region of interest" description="Disordered" evidence="6">
    <location>
        <begin position="187"/>
        <end position="217"/>
    </location>
</feature>
<reference evidence="8 9" key="1">
    <citation type="journal article" date="2018" name="Mol. Plant">
        <title>The genome of Artemisia annua provides insight into the evolution of Asteraceae family and artemisinin biosynthesis.</title>
        <authorList>
            <person name="Shen Q."/>
            <person name="Zhang L."/>
            <person name="Liao Z."/>
            <person name="Wang S."/>
            <person name="Yan T."/>
            <person name="Shi P."/>
            <person name="Liu M."/>
            <person name="Fu X."/>
            <person name="Pan Q."/>
            <person name="Wang Y."/>
            <person name="Lv Z."/>
            <person name="Lu X."/>
            <person name="Zhang F."/>
            <person name="Jiang W."/>
            <person name="Ma Y."/>
            <person name="Chen M."/>
            <person name="Hao X."/>
            <person name="Li L."/>
            <person name="Tang Y."/>
            <person name="Lv G."/>
            <person name="Zhou Y."/>
            <person name="Sun X."/>
            <person name="Brodelius P.E."/>
            <person name="Rose J.K.C."/>
            <person name="Tang K."/>
        </authorList>
    </citation>
    <scope>NUCLEOTIDE SEQUENCE [LARGE SCALE GENOMIC DNA]</scope>
    <source>
        <strain evidence="9">cv. Huhao1</strain>
        <tissue evidence="8">Leaf</tissue>
    </source>
</reference>
<dbReference type="InterPro" id="IPR044787">
    <property type="entry name" value="HHO5-like"/>
</dbReference>
<keyword evidence="4" id="KW-0804">Transcription</keyword>
<keyword evidence="3 8" id="KW-0238">DNA-binding</keyword>
<evidence type="ECO:0000256" key="3">
    <source>
        <dbReference type="ARBA" id="ARBA00023125"/>
    </source>
</evidence>
<dbReference type="GO" id="GO:0005634">
    <property type="term" value="C:nucleus"/>
    <property type="evidence" value="ECO:0007669"/>
    <property type="project" value="UniProtKB-SubCell"/>
</dbReference>
<accession>A0A2U1P1M3</accession>
<dbReference type="GO" id="GO:0003700">
    <property type="term" value="F:DNA-binding transcription factor activity"/>
    <property type="evidence" value="ECO:0007669"/>
    <property type="project" value="InterPro"/>
</dbReference>
<feature type="compositionally biased region" description="Gly residues" evidence="6">
    <location>
        <begin position="193"/>
        <end position="205"/>
    </location>
</feature>
<dbReference type="AlphaFoldDB" id="A0A2U1P1M3"/>
<dbReference type="GO" id="GO:0003677">
    <property type="term" value="F:DNA binding"/>
    <property type="evidence" value="ECO:0007669"/>
    <property type="project" value="UniProtKB-KW"/>
</dbReference>
<dbReference type="Proteomes" id="UP000245207">
    <property type="component" value="Unassembled WGS sequence"/>
</dbReference>
<dbReference type="NCBIfam" id="TIGR01557">
    <property type="entry name" value="myb_SHAQKYF"/>
    <property type="match status" value="1"/>
</dbReference>